<keyword evidence="6" id="KW-0378">Hydrolase</keyword>
<comment type="catalytic activity">
    <reaction evidence="1">
        <text>Hydrolysis of terminal, non-reducing beta-D-mannose residues in beta-D-mannosides.</text>
        <dbReference type="EC" id="3.2.1.25"/>
    </reaction>
</comment>
<feature type="domain" description="Beta-mannosidase Ig-fold" evidence="12">
    <location>
        <begin position="996"/>
        <end position="1070"/>
    </location>
</feature>
<dbReference type="Pfam" id="PF17753">
    <property type="entry name" value="Ig_mannosidase"/>
    <property type="match status" value="1"/>
</dbReference>
<comment type="similarity">
    <text evidence="3">Belongs to the glycosyl hydrolase 2 family.</text>
</comment>
<dbReference type="Gene3D" id="3.20.20.80">
    <property type="entry name" value="Glycosidases"/>
    <property type="match status" value="1"/>
</dbReference>
<protein>
    <recommendedName>
        <fullName evidence="4">beta-mannosidase</fullName>
        <ecNumber evidence="4">3.2.1.25</ecNumber>
    </recommendedName>
    <alternativeName>
        <fullName evidence="10">Mannanase</fullName>
    </alternativeName>
</protein>
<dbReference type="Gene3D" id="2.60.120.260">
    <property type="entry name" value="Galactose-binding domain-like"/>
    <property type="match status" value="1"/>
</dbReference>
<feature type="signal peptide" evidence="11">
    <location>
        <begin position="1"/>
        <end position="19"/>
    </location>
</feature>
<keyword evidence="9" id="KW-0326">Glycosidase</keyword>
<evidence type="ECO:0000256" key="1">
    <source>
        <dbReference type="ARBA" id="ARBA00000829"/>
    </source>
</evidence>
<evidence type="ECO:0000256" key="6">
    <source>
        <dbReference type="ARBA" id="ARBA00022801"/>
    </source>
</evidence>
<feature type="chain" id="PRO_5031225540" description="beta-mannosidase" evidence="11">
    <location>
        <begin position="20"/>
        <end position="1075"/>
    </location>
</feature>
<evidence type="ECO:0000256" key="9">
    <source>
        <dbReference type="ARBA" id="ARBA00023295"/>
    </source>
</evidence>
<dbReference type="EC" id="3.2.1.25" evidence="4"/>
<evidence type="ECO:0000256" key="5">
    <source>
        <dbReference type="ARBA" id="ARBA00022729"/>
    </source>
</evidence>
<dbReference type="FunFam" id="3.20.20.80:FF:000050">
    <property type="entry name" value="Beta-mannosidase B"/>
    <property type="match status" value="1"/>
</dbReference>
<keyword evidence="7" id="KW-0325">Glycoprotein</keyword>
<dbReference type="InterPro" id="IPR041625">
    <property type="entry name" value="Beta-mannosidase_Ig"/>
</dbReference>
<dbReference type="SUPFAM" id="SSF51445">
    <property type="entry name" value="(Trans)glycosidases"/>
    <property type="match status" value="1"/>
</dbReference>
<feature type="domain" description="Beta-mannosidase-like galactose-binding" evidence="13">
    <location>
        <begin position="34"/>
        <end position="210"/>
    </location>
</feature>
<dbReference type="InterPro" id="IPR036156">
    <property type="entry name" value="Beta-gal/glucu_dom_sf"/>
</dbReference>
<comment type="subcellular location">
    <subcellularLocation>
        <location evidence="2">Lysosome</location>
    </subcellularLocation>
</comment>
<name>A0A7R9IEY3_9NEOP</name>
<keyword evidence="5 11" id="KW-0732">Signal</keyword>
<proteinExistence type="inferred from homology"/>
<dbReference type="EMBL" id="OE001579">
    <property type="protein sequence ID" value="CAD7457139.1"/>
    <property type="molecule type" value="Genomic_DNA"/>
</dbReference>
<evidence type="ECO:0000256" key="3">
    <source>
        <dbReference type="ARBA" id="ARBA00007401"/>
    </source>
</evidence>
<reference evidence="14" key="1">
    <citation type="submission" date="2020-11" db="EMBL/GenBank/DDBJ databases">
        <authorList>
            <person name="Tran Van P."/>
        </authorList>
    </citation>
    <scope>NUCLEOTIDE SEQUENCE</scope>
</reference>
<sequence length="1075" mass="121768">MFVWVLSVWVLGASTCVGAYTHYYTHSLSLDQVWTVNNTARGIEVPATVPGGIYSDLQDSGVLGDILYRFNDEEYRWVGYENWTYTKRFNVTDDILEKKDAYLVFHGLDTVTDIFLNGELLGSTDNMFIRYQFPVTDLLKSTENVLRVDFYSPVWAARVRYEEQAKDYPILPTCVDPSYRGECHVNHLRKMQSSFAWDWGPAFPSVGLWKSVEIIAYDVAYLRDVVLTYNSDQELLYWDTLLETGSTAVGTVEGVLTVAFGFNTTRTVSTTYNITLDLSEGRNHHRNVSLEIGGDIEWWFPNGLGNQKLYNLSMVFTGAGRERNEITFFYGFHNHELVEDPKGANWIPSHILPERASNATTMRRLLEAARDANMNILRVWGGGIYEFEDFYEIADQLGILIWQDLMFACSMYPSDEHFLSSVNTEVEQQVRRLQRHPSVAIWAGNNENEAALSQNWYGTSDRLQTYQRDYLSLYVDTLWPAVRATDPTRTYIFSSPSNGVLETIAEGYISGNTGNVLYGDVHYYNYDIDGWDSNQYLTVRYSSEYGIQSFPSMLSLEEVSESSDWSLGSNFSIHRQHHPLGNEQILQQIQRNIPFTLDSSSRDNFETFIFLSQINQAMSIKTESEHYRRGRGVFTSDGQGRTMGAMYWQLNDVWQAPSWASIEFDGRWKMLHYYAKNFFAPFLISPYISPAGNLEVESRSSHVRPTVQITSSPCTHSLIVMMVPQVTLRFRTTSPCTHSLIVRIVPQVTLRFRTTSPCTHSLIVRIVPQGTLRFRTTSPCTHSLIVMMVPQVTLRFRTTSPCTHSLIVRIVPQVTLRFRTTSPCTHSLIVRIVPQIVLLSDIVPDTSIHTVSRVTVYRWSSLEPVFLEYNATTLNGSGAFLIRSENLDNFLSTAAGDCTRQTCFLHLSLDSVLDTTQVQVNHTDLSLDSVLDTTQAQVNHTDLSLDSVLDTTQAQVNHTDLSLDSVLDTAQAQLGPDNFLILSPLTTAQGLQVVQVEVVSVTNQEYNLLTVQLTTDNIALFVWLEVAGIQGQFSDNGFHMVTPYKNITFRGERAVASNDLLAAITITTLNSKIVN</sequence>
<dbReference type="SUPFAM" id="SSF49785">
    <property type="entry name" value="Galactose-binding domain-like"/>
    <property type="match status" value="1"/>
</dbReference>
<dbReference type="GO" id="GO:0005764">
    <property type="term" value="C:lysosome"/>
    <property type="evidence" value="ECO:0007669"/>
    <property type="project" value="UniProtKB-SubCell"/>
</dbReference>
<evidence type="ECO:0000256" key="8">
    <source>
        <dbReference type="ARBA" id="ARBA00023228"/>
    </source>
</evidence>
<organism evidence="14">
    <name type="scientific">Timema tahoe</name>
    <dbReference type="NCBI Taxonomy" id="61484"/>
    <lineage>
        <taxon>Eukaryota</taxon>
        <taxon>Metazoa</taxon>
        <taxon>Ecdysozoa</taxon>
        <taxon>Arthropoda</taxon>
        <taxon>Hexapoda</taxon>
        <taxon>Insecta</taxon>
        <taxon>Pterygota</taxon>
        <taxon>Neoptera</taxon>
        <taxon>Polyneoptera</taxon>
        <taxon>Phasmatodea</taxon>
        <taxon>Timematodea</taxon>
        <taxon>Timematoidea</taxon>
        <taxon>Timematidae</taxon>
        <taxon>Timema</taxon>
    </lineage>
</organism>
<dbReference type="PANTHER" id="PTHR43730:SF1">
    <property type="entry name" value="BETA-MANNOSIDASE"/>
    <property type="match status" value="1"/>
</dbReference>
<evidence type="ECO:0000256" key="2">
    <source>
        <dbReference type="ARBA" id="ARBA00004371"/>
    </source>
</evidence>
<accession>A0A7R9IEY3</accession>
<dbReference type="AlphaFoldDB" id="A0A7R9IEY3"/>
<gene>
    <name evidence="14" type="ORF">TTEB3V08_LOCUS5147</name>
</gene>
<keyword evidence="8" id="KW-0458">Lysosome</keyword>
<dbReference type="GO" id="GO:0006516">
    <property type="term" value="P:glycoprotein catabolic process"/>
    <property type="evidence" value="ECO:0007669"/>
    <property type="project" value="TreeGrafter"/>
</dbReference>
<dbReference type="InterPro" id="IPR013783">
    <property type="entry name" value="Ig-like_fold"/>
</dbReference>
<evidence type="ECO:0000256" key="7">
    <source>
        <dbReference type="ARBA" id="ARBA00023180"/>
    </source>
</evidence>
<dbReference type="PANTHER" id="PTHR43730">
    <property type="entry name" value="BETA-MANNOSIDASE"/>
    <property type="match status" value="1"/>
</dbReference>
<dbReference type="Gene3D" id="2.60.40.10">
    <property type="entry name" value="Immunoglobulins"/>
    <property type="match status" value="2"/>
</dbReference>
<evidence type="ECO:0000256" key="10">
    <source>
        <dbReference type="ARBA" id="ARBA00033445"/>
    </source>
</evidence>
<dbReference type="GO" id="GO:0004567">
    <property type="term" value="F:beta-mannosidase activity"/>
    <property type="evidence" value="ECO:0007669"/>
    <property type="project" value="UniProtKB-EC"/>
</dbReference>
<evidence type="ECO:0000256" key="4">
    <source>
        <dbReference type="ARBA" id="ARBA00012754"/>
    </source>
</evidence>
<dbReference type="InterPro" id="IPR017853">
    <property type="entry name" value="GH"/>
</dbReference>
<dbReference type="InterPro" id="IPR008979">
    <property type="entry name" value="Galactose-bd-like_sf"/>
</dbReference>
<evidence type="ECO:0000313" key="14">
    <source>
        <dbReference type="EMBL" id="CAD7457139.1"/>
    </source>
</evidence>
<evidence type="ECO:0000259" key="12">
    <source>
        <dbReference type="Pfam" id="PF17753"/>
    </source>
</evidence>
<dbReference type="SUPFAM" id="SSF49303">
    <property type="entry name" value="beta-Galactosidase/glucuronidase domain"/>
    <property type="match status" value="2"/>
</dbReference>
<evidence type="ECO:0000256" key="11">
    <source>
        <dbReference type="SAM" id="SignalP"/>
    </source>
</evidence>
<dbReference type="InterPro" id="IPR054593">
    <property type="entry name" value="Beta-mannosidase-like_N2"/>
</dbReference>
<dbReference type="Pfam" id="PF22666">
    <property type="entry name" value="Glyco_hydro_2_N2"/>
    <property type="match status" value="1"/>
</dbReference>
<dbReference type="InterPro" id="IPR050887">
    <property type="entry name" value="Beta-mannosidase_GH2"/>
</dbReference>
<dbReference type="FunFam" id="2.60.120.260:FF:000060">
    <property type="entry name" value="Probable beta-mannosidase"/>
    <property type="match status" value="1"/>
</dbReference>
<evidence type="ECO:0000259" key="13">
    <source>
        <dbReference type="Pfam" id="PF22666"/>
    </source>
</evidence>